<dbReference type="WBParaSite" id="SMTH1_20900.1">
    <property type="protein sequence ID" value="SMTH1_20900.1"/>
    <property type="gene ID" value="SMTH1_20900"/>
</dbReference>
<evidence type="ECO:0000313" key="1">
    <source>
        <dbReference type="EMBL" id="VDP83964.1"/>
    </source>
</evidence>
<gene>
    <name evidence="1" type="ORF">SMTD_LOCUS21039</name>
</gene>
<sequence length="114" mass="12598">MKKSTEISVLASGAYCHHAGEWKSTSEFNSCDYSVFADLHRSLFSRDSPEFYCLVGFLQEEHLNIAPLSIGSKGSWFSIATPESITGIEKNHWNSVSVNISGVQVVSDAHNVHH</sequence>
<evidence type="ECO:0000313" key="2">
    <source>
        <dbReference type="Proteomes" id="UP000269396"/>
    </source>
</evidence>
<dbReference type="EMBL" id="UZAL01046083">
    <property type="protein sequence ID" value="VDP83964.1"/>
    <property type="molecule type" value="Genomic_DNA"/>
</dbReference>
<reference evidence="3" key="2">
    <citation type="submission" date="2023-11" db="UniProtKB">
        <authorList>
            <consortium name="WormBaseParasite"/>
        </authorList>
    </citation>
    <scope>IDENTIFICATION</scope>
</reference>
<keyword evidence="2" id="KW-1185">Reference proteome</keyword>
<dbReference type="Proteomes" id="UP000050791">
    <property type="component" value="Unassembled WGS sequence"/>
</dbReference>
<reference evidence="1 2" key="1">
    <citation type="submission" date="2018-11" db="EMBL/GenBank/DDBJ databases">
        <authorList>
            <consortium name="Pathogen Informatics"/>
        </authorList>
    </citation>
    <scope>NUCLEOTIDE SEQUENCE [LARGE SCALE GENOMIC DNA]</scope>
    <source>
        <strain evidence="1">Denwood</strain>
        <strain evidence="2">Denwood, Zambia</strain>
    </source>
</reference>
<accession>A0A183Q353</accession>
<protein>
    <submittedName>
        <fullName evidence="3">Prok-JAB domain-containing protein</fullName>
    </submittedName>
</protein>
<name>A0A183Q353_9TREM</name>
<dbReference type="OrthoDB" id="5370059at2759"/>
<organism evidence="1 2">
    <name type="scientific">Schistosoma mattheei</name>
    <dbReference type="NCBI Taxonomy" id="31246"/>
    <lineage>
        <taxon>Eukaryota</taxon>
        <taxon>Metazoa</taxon>
        <taxon>Spiralia</taxon>
        <taxon>Lophotrochozoa</taxon>
        <taxon>Platyhelminthes</taxon>
        <taxon>Trematoda</taxon>
        <taxon>Digenea</taxon>
        <taxon>Strigeidida</taxon>
        <taxon>Schistosomatoidea</taxon>
        <taxon>Schistosomatidae</taxon>
        <taxon>Schistosoma</taxon>
    </lineage>
</organism>
<proteinExistence type="predicted"/>
<evidence type="ECO:0000313" key="3">
    <source>
        <dbReference type="WBParaSite" id="SMTH1_20900.1"/>
    </source>
</evidence>
<dbReference type="AlphaFoldDB" id="A0A183Q353"/>
<dbReference type="Proteomes" id="UP000269396">
    <property type="component" value="Unassembled WGS sequence"/>
</dbReference>